<dbReference type="Proteomes" id="UP001491310">
    <property type="component" value="Unassembled WGS sequence"/>
</dbReference>
<gene>
    <name evidence="3" type="ORF">WJX75_009299</name>
</gene>
<dbReference type="SMART" id="SM00443">
    <property type="entry name" value="G_patch"/>
    <property type="match status" value="1"/>
</dbReference>
<feature type="region of interest" description="Disordered" evidence="1">
    <location>
        <begin position="176"/>
        <end position="257"/>
    </location>
</feature>
<evidence type="ECO:0000259" key="2">
    <source>
        <dbReference type="PROSITE" id="PS50174"/>
    </source>
</evidence>
<feature type="region of interest" description="Disordered" evidence="1">
    <location>
        <begin position="1"/>
        <end position="38"/>
    </location>
</feature>
<accession>A0ABR2YUX2</accession>
<sequence length="327" mass="35072">MGWKEGEGLGAKGQGRKEHIKVRRRQDSSGIGLAEANKKSRDWTLAAASVEEAPAISESEVIKGSSKSRHSARFARRRAGKNVRGYSGSDLAAILGGGAQSTESPGVEEVEEQESCELPQQDGPEQKRWWHGYFHPAGRLGNIAPPRTSSSAALAPQVKINGFSEQDQENLYHLAHDKSGKGRQGLGIASRPKKVAGARWNGKKTTIEDSDVEDGADQEAAAPADSENNSDNTRVTSEEPASASVADSQKLPSAAADQKRLKRHALLVLKAAGEGVTMKKLEKKVLDLLSIPRNSAERTAARGLLRQVVDASSKISLHKGLLVLKKQ</sequence>
<feature type="region of interest" description="Disordered" evidence="1">
    <location>
        <begin position="95"/>
        <end position="128"/>
    </location>
</feature>
<evidence type="ECO:0000313" key="3">
    <source>
        <dbReference type="EMBL" id="KAK9915447.1"/>
    </source>
</evidence>
<feature type="compositionally biased region" description="Polar residues" evidence="1">
    <location>
        <begin position="226"/>
        <end position="235"/>
    </location>
</feature>
<name>A0ABR2YUX2_9CHLO</name>
<feature type="region of interest" description="Disordered" evidence="1">
    <location>
        <begin position="54"/>
        <end position="81"/>
    </location>
</feature>
<organism evidence="3 4">
    <name type="scientific">Coccomyxa subellipsoidea</name>
    <dbReference type="NCBI Taxonomy" id="248742"/>
    <lineage>
        <taxon>Eukaryota</taxon>
        <taxon>Viridiplantae</taxon>
        <taxon>Chlorophyta</taxon>
        <taxon>core chlorophytes</taxon>
        <taxon>Trebouxiophyceae</taxon>
        <taxon>Trebouxiophyceae incertae sedis</taxon>
        <taxon>Coccomyxaceae</taxon>
        <taxon>Coccomyxa</taxon>
    </lineage>
</organism>
<protein>
    <recommendedName>
        <fullName evidence="2">G-patch domain-containing protein</fullName>
    </recommendedName>
</protein>
<feature type="compositionally biased region" description="Acidic residues" evidence="1">
    <location>
        <begin position="208"/>
        <end position="217"/>
    </location>
</feature>
<dbReference type="InterPro" id="IPR000467">
    <property type="entry name" value="G_patch_dom"/>
</dbReference>
<dbReference type="PANTHER" id="PTHR23149">
    <property type="entry name" value="G PATCH DOMAIN CONTAINING PROTEIN"/>
    <property type="match status" value="1"/>
</dbReference>
<feature type="domain" description="G-patch" evidence="2">
    <location>
        <begin position="1"/>
        <end position="36"/>
    </location>
</feature>
<reference evidence="3 4" key="1">
    <citation type="journal article" date="2024" name="Nat. Commun.">
        <title>Phylogenomics reveals the evolutionary origins of lichenization in chlorophyte algae.</title>
        <authorList>
            <person name="Puginier C."/>
            <person name="Libourel C."/>
            <person name="Otte J."/>
            <person name="Skaloud P."/>
            <person name="Haon M."/>
            <person name="Grisel S."/>
            <person name="Petersen M."/>
            <person name="Berrin J.G."/>
            <person name="Delaux P.M."/>
            <person name="Dal Grande F."/>
            <person name="Keller J."/>
        </authorList>
    </citation>
    <scope>NUCLEOTIDE SEQUENCE [LARGE SCALE GENOMIC DNA]</scope>
    <source>
        <strain evidence="3 4">SAG 216-7</strain>
    </source>
</reference>
<proteinExistence type="predicted"/>
<evidence type="ECO:0000256" key="1">
    <source>
        <dbReference type="SAM" id="MobiDB-lite"/>
    </source>
</evidence>
<feature type="region of interest" description="Disordered" evidence="1">
    <location>
        <begin position="140"/>
        <end position="161"/>
    </location>
</feature>
<keyword evidence="4" id="KW-1185">Reference proteome</keyword>
<dbReference type="InterPro" id="IPR050656">
    <property type="entry name" value="PINX1"/>
</dbReference>
<dbReference type="PROSITE" id="PS50174">
    <property type="entry name" value="G_PATCH"/>
    <property type="match status" value="1"/>
</dbReference>
<evidence type="ECO:0000313" key="4">
    <source>
        <dbReference type="Proteomes" id="UP001491310"/>
    </source>
</evidence>
<feature type="compositionally biased region" description="Basic residues" evidence="1">
    <location>
        <begin position="66"/>
        <end position="81"/>
    </location>
</feature>
<feature type="compositionally biased region" description="Acidic residues" evidence="1">
    <location>
        <begin position="106"/>
        <end position="115"/>
    </location>
</feature>
<dbReference type="EMBL" id="JALJOT010000005">
    <property type="protein sequence ID" value="KAK9915447.1"/>
    <property type="molecule type" value="Genomic_DNA"/>
</dbReference>
<dbReference type="Pfam" id="PF01585">
    <property type="entry name" value="G-patch"/>
    <property type="match status" value="1"/>
</dbReference>
<dbReference type="PANTHER" id="PTHR23149:SF9">
    <property type="entry name" value="G PATCH DOMAIN-CONTAINING PROTEIN 4"/>
    <property type="match status" value="1"/>
</dbReference>
<comment type="caution">
    <text evidence="3">The sequence shown here is derived from an EMBL/GenBank/DDBJ whole genome shotgun (WGS) entry which is preliminary data.</text>
</comment>